<dbReference type="GO" id="GO:0016787">
    <property type="term" value="F:hydrolase activity"/>
    <property type="evidence" value="ECO:0007669"/>
    <property type="project" value="UniProtKB-KW"/>
</dbReference>
<gene>
    <name evidence="3" type="ORF">GTZ99_15620</name>
</gene>
<keyword evidence="3" id="KW-0378">Hydrolase</keyword>
<organism evidence="3 4">
    <name type="scientific">Novosphingobium ovatum</name>
    <dbReference type="NCBI Taxonomy" id="1908523"/>
    <lineage>
        <taxon>Bacteria</taxon>
        <taxon>Pseudomonadati</taxon>
        <taxon>Pseudomonadota</taxon>
        <taxon>Alphaproteobacteria</taxon>
        <taxon>Sphingomonadales</taxon>
        <taxon>Sphingomonadaceae</taxon>
        <taxon>Novosphingobium</taxon>
    </lineage>
</organism>
<proteinExistence type="predicted"/>
<dbReference type="InterPro" id="IPR011105">
    <property type="entry name" value="Cell_wall_hydrolase_SleB"/>
</dbReference>
<dbReference type="Pfam" id="PF07486">
    <property type="entry name" value="Hydrolase_2"/>
    <property type="match status" value="1"/>
</dbReference>
<feature type="signal peptide" evidence="1">
    <location>
        <begin position="1"/>
        <end position="19"/>
    </location>
</feature>
<feature type="chain" id="PRO_5045735227" evidence="1">
    <location>
        <begin position="20"/>
        <end position="206"/>
    </location>
</feature>
<dbReference type="Gene3D" id="1.10.10.2520">
    <property type="entry name" value="Cell wall hydrolase SleB, domain 1"/>
    <property type="match status" value="1"/>
</dbReference>
<evidence type="ECO:0000256" key="1">
    <source>
        <dbReference type="SAM" id="SignalP"/>
    </source>
</evidence>
<reference evidence="4" key="1">
    <citation type="submission" date="2020-01" db="EMBL/GenBank/DDBJ databases">
        <title>Sphingomonas sp. strain CSW-10.</title>
        <authorList>
            <person name="Chen W.-M."/>
        </authorList>
    </citation>
    <scope>NUCLEOTIDE SEQUENCE [LARGE SCALE GENOMIC DNA]</scope>
    <source>
        <strain evidence="4">FSY-8</strain>
    </source>
</reference>
<evidence type="ECO:0000313" key="3">
    <source>
        <dbReference type="EMBL" id="NBC37984.1"/>
    </source>
</evidence>
<evidence type="ECO:0000259" key="2">
    <source>
        <dbReference type="Pfam" id="PF07486"/>
    </source>
</evidence>
<dbReference type="EMBL" id="JAAAPO010000007">
    <property type="protein sequence ID" value="NBC37984.1"/>
    <property type="molecule type" value="Genomic_DNA"/>
</dbReference>
<feature type="domain" description="Cell wall hydrolase SleB" evidence="2">
    <location>
        <begin position="106"/>
        <end position="205"/>
    </location>
</feature>
<keyword evidence="4" id="KW-1185">Reference proteome</keyword>
<dbReference type="Proteomes" id="UP000753724">
    <property type="component" value="Unassembled WGS sequence"/>
</dbReference>
<dbReference type="InterPro" id="IPR042047">
    <property type="entry name" value="SleB_dom1"/>
</dbReference>
<name>A0ABW9XHQ5_9SPHN</name>
<accession>A0ABW9XHQ5</accession>
<evidence type="ECO:0000313" key="4">
    <source>
        <dbReference type="Proteomes" id="UP000753724"/>
    </source>
</evidence>
<comment type="caution">
    <text evidence="3">The sequence shown here is derived from an EMBL/GenBank/DDBJ whole genome shotgun (WGS) entry which is preliminary data.</text>
</comment>
<keyword evidence="1" id="KW-0732">Signal</keyword>
<protein>
    <submittedName>
        <fullName evidence="3">Cell wall hydrolase</fullName>
    </submittedName>
</protein>
<sequence>MSFAAGLMMLIYSAVGSGAAAQDARFPAVPVMANPEPALNFQPGFSDAADAPRAAVTTAQATPLEPVAPAATLAQLVSVHSGATNVSEDMHCLASAVYHEARYGSLDGQLAIARVIVARTKSGIFPKTYCGVVMQRNQFDFARGGSIREPNEESVHWRKAVAIARIADRGQWDSQVEGALFFHSARIHPGWRRTRVAVLDGNVFYR</sequence>